<sequence>MSSGPDENQWQKGELHHTNTATSGAGIAHLAWLRWGKRAKRWTAVTMDDNDNDVEIESEELVIGSHSAVHSHLSHPFFLCIQVVLQGEETVISKQLKVKIAPDTKNQSKPPVRACQENSFFIQCNGTRPQGNGNSFPGLFYAKLKADGKIHGIG</sequence>
<evidence type="ECO:0000313" key="1">
    <source>
        <dbReference type="EMBL" id="KAK2571008.1"/>
    </source>
</evidence>
<protein>
    <submittedName>
        <fullName evidence="1">Uncharacterized protein</fullName>
    </submittedName>
</protein>
<comment type="caution">
    <text evidence="1">The sequence shown here is derived from an EMBL/GenBank/DDBJ whole genome shotgun (WGS) entry which is preliminary data.</text>
</comment>
<accession>A0AAD9VDX6</accession>
<dbReference type="AlphaFoldDB" id="A0AAD9VDX6"/>
<evidence type="ECO:0000313" key="2">
    <source>
        <dbReference type="Proteomes" id="UP001249851"/>
    </source>
</evidence>
<name>A0AAD9VDX6_ACRCE</name>
<dbReference type="Proteomes" id="UP001249851">
    <property type="component" value="Unassembled WGS sequence"/>
</dbReference>
<dbReference type="EMBL" id="JARQWQ010000006">
    <property type="protein sequence ID" value="KAK2571008.1"/>
    <property type="molecule type" value="Genomic_DNA"/>
</dbReference>
<gene>
    <name evidence="1" type="ORF">P5673_003544</name>
</gene>
<keyword evidence="2" id="KW-1185">Reference proteome</keyword>
<reference evidence="1" key="2">
    <citation type="journal article" date="2023" name="Science">
        <title>Genomic signatures of disease resistance in endangered staghorn corals.</title>
        <authorList>
            <person name="Vollmer S.V."/>
            <person name="Selwyn J.D."/>
            <person name="Despard B.A."/>
            <person name="Roesel C.L."/>
        </authorList>
    </citation>
    <scope>NUCLEOTIDE SEQUENCE</scope>
    <source>
        <strain evidence="1">K2</strain>
    </source>
</reference>
<reference evidence="1" key="1">
    <citation type="journal article" date="2023" name="G3 (Bethesda)">
        <title>Whole genome assembly and annotation of the endangered Caribbean coral Acropora cervicornis.</title>
        <authorList>
            <person name="Selwyn J.D."/>
            <person name="Vollmer S.V."/>
        </authorList>
    </citation>
    <scope>NUCLEOTIDE SEQUENCE</scope>
    <source>
        <strain evidence="1">K2</strain>
    </source>
</reference>
<organism evidence="1 2">
    <name type="scientific">Acropora cervicornis</name>
    <name type="common">Staghorn coral</name>
    <dbReference type="NCBI Taxonomy" id="6130"/>
    <lineage>
        <taxon>Eukaryota</taxon>
        <taxon>Metazoa</taxon>
        <taxon>Cnidaria</taxon>
        <taxon>Anthozoa</taxon>
        <taxon>Hexacorallia</taxon>
        <taxon>Scleractinia</taxon>
        <taxon>Astrocoeniina</taxon>
        <taxon>Acroporidae</taxon>
        <taxon>Acropora</taxon>
    </lineage>
</organism>
<proteinExistence type="predicted"/>